<dbReference type="Ensembl" id="ENSSSCT00070044645.1">
    <property type="protein sequence ID" value="ENSSSCP00070037611.1"/>
    <property type="gene ID" value="ENSSSCG00070022469.1"/>
</dbReference>
<evidence type="ECO:0000313" key="2">
    <source>
        <dbReference type="Ensembl" id="ENSSSCP00070037611.1"/>
    </source>
</evidence>
<organism evidence="2 3">
    <name type="scientific">Sus scrofa</name>
    <name type="common">Pig</name>
    <dbReference type="NCBI Taxonomy" id="9823"/>
    <lineage>
        <taxon>Eukaryota</taxon>
        <taxon>Metazoa</taxon>
        <taxon>Chordata</taxon>
        <taxon>Craniata</taxon>
        <taxon>Vertebrata</taxon>
        <taxon>Euteleostomi</taxon>
        <taxon>Mammalia</taxon>
        <taxon>Eutheria</taxon>
        <taxon>Laurasiatheria</taxon>
        <taxon>Artiodactyla</taxon>
        <taxon>Suina</taxon>
        <taxon>Suidae</taxon>
        <taxon>Sus</taxon>
    </lineage>
</organism>
<accession>A0A8D0J983</accession>
<reference evidence="3" key="1">
    <citation type="submission" date="2017-08" db="EMBL/GenBank/DDBJ databases">
        <title>USMARCv1.0.</title>
        <authorList>
            <person name="Hannum G.I."/>
            <person name="Koren S."/>
            <person name="Schroeder S.G."/>
            <person name="Chin S.C."/>
            <person name="Nonneman D.J."/>
            <person name="Becker S.A."/>
            <person name="Rosen B.D."/>
            <person name="Bickhart D.M."/>
            <person name="Putnam N.H."/>
            <person name="Green R.E."/>
            <person name="Tuggle C.K."/>
            <person name="Liu H."/>
            <person name="Rohrer G.A."/>
            <person name="Warr A."/>
            <person name="Hall R."/>
            <person name="Kim K."/>
            <person name="Hume D.A."/>
            <person name="Talbot R."/>
            <person name="Chow W."/>
            <person name="Howe K."/>
            <person name="Schwartz A.S."/>
            <person name="Watson M."/>
            <person name="Archibald A.L."/>
            <person name="Phillippy A.M."/>
            <person name="Smith T.P.L."/>
        </authorList>
    </citation>
    <scope>NUCLEOTIDE SEQUENCE [LARGE SCALE GENOMIC DNA]</scope>
</reference>
<sequence length="124" mass="12992">MFAEAPQAASVEEQKKGQKPFASGDYTTTKANVNKPFPTAAPDESEVTCGHTPLPQPRPAPVASQPAGGLKELDCTDLLIPMKSPKSVTSLLFLSFHALSHGFVGSGPCRVLLSLTVHGGEGTY</sequence>
<dbReference type="Proteomes" id="UP000314985">
    <property type="component" value="Unassembled WGS sequence"/>
</dbReference>
<dbReference type="AlphaFoldDB" id="A0A8D0J983"/>
<proteinExistence type="predicted"/>
<reference evidence="2" key="2">
    <citation type="submission" date="2025-08" db="UniProtKB">
        <authorList>
            <consortium name="Ensembl"/>
        </authorList>
    </citation>
    <scope>IDENTIFICATION</scope>
</reference>
<evidence type="ECO:0000256" key="1">
    <source>
        <dbReference type="SAM" id="MobiDB-lite"/>
    </source>
</evidence>
<protein>
    <submittedName>
        <fullName evidence="2">Uncharacterized protein</fullName>
    </submittedName>
</protein>
<feature type="region of interest" description="Disordered" evidence="1">
    <location>
        <begin position="1"/>
        <end position="68"/>
    </location>
</feature>
<name>A0A8D0J983_PIG</name>
<evidence type="ECO:0000313" key="3">
    <source>
        <dbReference type="Proteomes" id="UP000314985"/>
    </source>
</evidence>